<comment type="caution">
    <text evidence="1">The sequence shown here is derived from an EMBL/GenBank/DDBJ whole genome shotgun (WGS) entry which is preliminary data.</text>
</comment>
<reference evidence="2" key="1">
    <citation type="submission" date="2024-07" db="EMBL/GenBank/DDBJ databases">
        <title>Two chromosome-level genome assemblies of Korean endemic species Abeliophyllum distichum and Forsythia ovata (Oleaceae).</title>
        <authorList>
            <person name="Jang H."/>
        </authorList>
    </citation>
    <scope>NUCLEOTIDE SEQUENCE [LARGE SCALE GENOMIC DNA]</scope>
</reference>
<dbReference type="EMBL" id="JBFOLK010000001">
    <property type="protein sequence ID" value="KAL2543136.1"/>
    <property type="molecule type" value="Genomic_DNA"/>
</dbReference>
<dbReference type="AlphaFoldDB" id="A0ABD1W0F3"/>
<evidence type="ECO:0000313" key="1">
    <source>
        <dbReference type="EMBL" id="KAL2543136.1"/>
    </source>
</evidence>
<sequence>MLCLTEVMVEVSLHDKDILILIWIIIVAPSEKRRGPARCLNLDRAWEANGKQPLPSLFDMVEQTLQPIGQNVKLITRLLENRIRTILIFTVAPHLICKEISLAVLIDWQPNDIGIISEWCMSTKRSMARTDPYCRVGKAEW</sequence>
<evidence type="ECO:0000313" key="2">
    <source>
        <dbReference type="Proteomes" id="UP001604336"/>
    </source>
</evidence>
<name>A0ABD1W0F3_9LAMI</name>
<protein>
    <submittedName>
        <fullName evidence="1">Uncharacterized protein</fullName>
    </submittedName>
</protein>
<keyword evidence="2" id="KW-1185">Reference proteome</keyword>
<proteinExistence type="predicted"/>
<accession>A0ABD1W0F3</accession>
<dbReference type="Proteomes" id="UP001604336">
    <property type="component" value="Unassembled WGS sequence"/>
</dbReference>
<organism evidence="1 2">
    <name type="scientific">Abeliophyllum distichum</name>
    <dbReference type="NCBI Taxonomy" id="126358"/>
    <lineage>
        <taxon>Eukaryota</taxon>
        <taxon>Viridiplantae</taxon>
        <taxon>Streptophyta</taxon>
        <taxon>Embryophyta</taxon>
        <taxon>Tracheophyta</taxon>
        <taxon>Spermatophyta</taxon>
        <taxon>Magnoliopsida</taxon>
        <taxon>eudicotyledons</taxon>
        <taxon>Gunneridae</taxon>
        <taxon>Pentapetalae</taxon>
        <taxon>asterids</taxon>
        <taxon>lamiids</taxon>
        <taxon>Lamiales</taxon>
        <taxon>Oleaceae</taxon>
        <taxon>Forsythieae</taxon>
        <taxon>Abeliophyllum</taxon>
    </lineage>
</organism>
<gene>
    <name evidence="1" type="ORF">Adt_04114</name>
</gene>